<sequence length="327" mass="38163">MDNNSMVGFFTIQYSFVGFDEILFPVYSDDIYWCQEVPYAIFIAIYCTFFMILQIMVTRAILMDKEMRRLPAYQIMIWISVFDFLQLIAHIIPVYYILDSKPHFGVIDFLVGAIMNASWVTMLLLSIFLNINRFLSIVFHFSTNRFFSKNLMKVYLSIFVLIWFSIAVINSTSLSHFVYLLPTYTYHYVADYEYSHVIRAISADISLIDVIVSMLSHAFIFTFIYFKASILSKREFFLSLQVLCTSIFHVLGYITWEYIPIPWDLSIGLFLGHFIWMVWNSVNPALYILINPRIRHLVFNSVGIKNYPGSVVIVNTQLSAVKSSTRS</sequence>
<feature type="transmembrane region" description="Helical" evidence="1">
    <location>
        <begin position="268"/>
        <end position="290"/>
    </location>
</feature>
<reference evidence="2 3" key="1">
    <citation type="submission" date="2020-04" db="EMBL/GenBank/DDBJ databases">
        <authorList>
            <person name="Laetsch R D."/>
            <person name="Stevens L."/>
            <person name="Kumar S."/>
            <person name="Blaxter L. M."/>
        </authorList>
    </citation>
    <scope>NUCLEOTIDE SEQUENCE [LARGE SCALE GENOMIC DNA]</scope>
</reference>
<evidence type="ECO:0000313" key="3">
    <source>
        <dbReference type="Proteomes" id="UP000494206"/>
    </source>
</evidence>
<dbReference type="InterPro" id="IPR019425">
    <property type="entry name" value="7TM_GPCR_serpentine_rcpt_Srt"/>
</dbReference>
<feature type="transmembrane region" description="Helical" evidence="1">
    <location>
        <begin position="118"/>
        <end position="142"/>
    </location>
</feature>
<feature type="transmembrane region" description="Helical" evidence="1">
    <location>
        <begin position="39"/>
        <end position="63"/>
    </location>
</feature>
<accession>A0A8S1EZ64</accession>
<organism evidence="2 3">
    <name type="scientific">Caenorhabditis bovis</name>
    <dbReference type="NCBI Taxonomy" id="2654633"/>
    <lineage>
        <taxon>Eukaryota</taxon>
        <taxon>Metazoa</taxon>
        <taxon>Ecdysozoa</taxon>
        <taxon>Nematoda</taxon>
        <taxon>Chromadorea</taxon>
        <taxon>Rhabditida</taxon>
        <taxon>Rhabditina</taxon>
        <taxon>Rhabditomorpha</taxon>
        <taxon>Rhabditoidea</taxon>
        <taxon>Rhabditidae</taxon>
        <taxon>Peloderinae</taxon>
        <taxon>Caenorhabditis</taxon>
    </lineage>
</organism>
<comment type="caution">
    <text evidence="2">The sequence shown here is derived from an EMBL/GenBank/DDBJ whole genome shotgun (WGS) entry which is preliminary data.</text>
</comment>
<keyword evidence="1" id="KW-0472">Membrane</keyword>
<dbReference type="PANTHER" id="PTHR23021">
    <property type="entry name" value="SERPENTINE RECEPTOR, CLASS T"/>
    <property type="match status" value="1"/>
</dbReference>
<name>A0A8S1EZ64_9PELO</name>
<feature type="transmembrane region" description="Helical" evidence="1">
    <location>
        <begin position="201"/>
        <end position="224"/>
    </location>
</feature>
<dbReference type="OrthoDB" id="5857248at2759"/>
<dbReference type="AlphaFoldDB" id="A0A8S1EZ64"/>
<evidence type="ECO:0000256" key="1">
    <source>
        <dbReference type="SAM" id="Phobius"/>
    </source>
</evidence>
<dbReference type="EMBL" id="CADEPM010000005">
    <property type="protein sequence ID" value="CAB3405859.1"/>
    <property type="molecule type" value="Genomic_DNA"/>
</dbReference>
<evidence type="ECO:0000313" key="2">
    <source>
        <dbReference type="EMBL" id="CAB3405859.1"/>
    </source>
</evidence>
<feature type="transmembrane region" description="Helical" evidence="1">
    <location>
        <begin position="154"/>
        <end position="181"/>
    </location>
</feature>
<keyword evidence="3" id="KW-1185">Reference proteome</keyword>
<dbReference type="Gene3D" id="1.20.1070.10">
    <property type="entry name" value="Rhodopsin 7-helix transmembrane proteins"/>
    <property type="match status" value="1"/>
</dbReference>
<keyword evidence="1" id="KW-1133">Transmembrane helix</keyword>
<dbReference type="SUPFAM" id="SSF81321">
    <property type="entry name" value="Family A G protein-coupled receptor-like"/>
    <property type="match status" value="1"/>
</dbReference>
<dbReference type="PANTHER" id="PTHR23021:SF26">
    <property type="entry name" value="SERPENTINE RECEPTOR, CLASS T"/>
    <property type="match status" value="1"/>
</dbReference>
<feature type="transmembrane region" description="Helical" evidence="1">
    <location>
        <begin position="75"/>
        <end position="98"/>
    </location>
</feature>
<dbReference type="Proteomes" id="UP000494206">
    <property type="component" value="Unassembled WGS sequence"/>
</dbReference>
<dbReference type="Pfam" id="PF10321">
    <property type="entry name" value="7TM_GPCR_Srt"/>
    <property type="match status" value="1"/>
</dbReference>
<keyword evidence="1" id="KW-0812">Transmembrane</keyword>
<protein>
    <submittedName>
        <fullName evidence="2">Uncharacterized protein</fullName>
    </submittedName>
</protein>
<feature type="transmembrane region" description="Helical" evidence="1">
    <location>
        <begin position="236"/>
        <end position="256"/>
    </location>
</feature>
<gene>
    <name evidence="2" type="ORF">CBOVIS_LOCUS8005</name>
</gene>
<proteinExistence type="predicted"/>